<dbReference type="Gene3D" id="2.40.50.90">
    <property type="match status" value="1"/>
</dbReference>
<dbReference type="STRING" id="1001994.MY1_0812"/>
<gene>
    <name evidence="2" type="ORF">MY1_0812</name>
</gene>
<sequence length="273" mass="30041">MKPIIVIGILIVGIIGAVAVFASIPPNTWQDNRTTFQGDTKPDENKERIDCMSRGGEWDGSCSIEKITPKPQKTVFGTCAGTLPCMVLTVSEIIDGDTIYADHHKIRLSLTNTPEKGELGFQEATLFTAMHCPVGSTILVDQDDLQPVDIYGRILGKVYCEDGVINEMLLSNGYANILTQYCDTSEFSGEYWAQNYGCKQLPKSTQIPKAIPETPVTPSPSLKNDCDPSYPDFCIPYSPPDLDCKDIPQKRFTVLPPDPHRFDVDNDGIGCES</sequence>
<dbReference type="Proteomes" id="UP000004440">
    <property type="component" value="Unassembled WGS sequence"/>
</dbReference>
<organism evidence="2 3">
    <name type="scientific">Nitrosarchaeum koreense MY1</name>
    <dbReference type="NCBI Taxonomy" id="1001994"/>
    <lineage>
        <taxon>Archaea</taxon>
        <taxon>Nitrososphaerota</taxon>
        <taxon>Nitrososphaeria</taxon>
        <taxon>Nitrosopumilales</taxon>
        <taxon>Nitrosopumilaceae</taxon>
        <taxon>Nitrosarchaeum</taxon>
    </lineage>
</organism>
<dbReference type="InterPro" id="IPR035437">
    <property type="entry name" value="SNase_OB-fold_sf"/>
</dbReference>
<evidence type="ECO:0000313" key="2">
    <source>
        <dbReference type="EMBL" id="EGP93574.1"/>
    </source>
</evidence>
<protein>
    <submittedName>
        <fullName evidence="2">Excalibur domain protein</fullName>
    </submittedName>
</protein>
<dbReference type="SUPFAM" id="SSF50199">
    <property type="entry name" value="Staphylococcal nuclease"/>
    <property type="match status" value="1"/>
</dbReference>
<evidence type="ECO:0000259" key="1">
    <source>
        <dbReference type="SMART" id="SM00318"/>
    </source>
</evidence>
<dbReference type="RefSeq" id="WP_007550366.1">
    <property type="nucleotide sequence ID" value="NZ_AFPU01000001.1"/>
</dbReference>
<dbReference type="InterPro" id="IPR016071">
    <property type="entry name" value="Staphylococal_nuclease_OB-fold"/>
</dbReference>
<dbReference type="OrthoDB" id="3327at2157"/>
<dbReference type="SMART" id="SM00318">
    <property type="entry name" value="SNc"/>
    <property type="match status" value="1"/>
</dbReference>
<comment type="caution">
    <text evidence="2">The sequence shown here is derived from an EMBL/GenBank/DDBJ whole genome shotgun (WGS) entry which is preliminary data.</text>
</comment>
<dbReference type="AlphaFoldDB" id="F9CWC2"/>
<reference evidence="2 3" key="1">
    <citation type="journal article" date="2011" name="J. Bacteriol.">
        <title>Genome Sequence of an Ammonia-Oxidizing Soil Archaeon, "Candidatus Nitrosoarchaeum koreensis" MY1.</title>
        <authorList>
            <person name="Kim B.K."/>
            <person name="Jung M.Y."/>
            <person name="Yu D.S."/>
            <person name="Park S.J."/>
            <person name="Oh T.K."/>
            <person name="Rhee S.K."/>
            <person name="Kim J.F."/>
        </authorList>
    </citation>
    <scope>NUCLEOTIDE SEQUENCE [LARGE SCALE GENOMIC DNA]</scope>
    <source>
        <strain evidence="2 3">MY1</strain>
    </source>
</reference>
<dbReference type="EMBL" id="AFPU01000001">
    <property type="protein sequence ID" value="EGP93574.1"/>
    <property type="molecule type" value="Genomic_DNA"/>
</dbReference>
<feature type="domain" description="TNase-like" evidence="1">
    <location>
        <begin position="86"/>
        <end position="204"/>
    </location>
</feature>
<accession>F9CWC2</accession>
<proteinExistence type="predicted"/>
<dbReference type="Pfam" id="PF00565">
    <property type="entry name" value="SNase"/>
    <property type="match status" value="1"/>
</dbReference>
<keyword evidence="3" id="KW-1185">Reference proteome</keyword>
<name>F9CWC2_9ARCH</name>
<evidence type="ECO:0000313" key="3">
    <source>
        <dbReference type="Proteomes" id="UP000004440"/>
    </source>
</evidence>